<sequence>MAALFRPIWALLGVIVLASGVTADCTSYGVDYSNGGSYYIDGSSNQYFSFITVFQGCSAESINPVFVAPNGDQYACSAISTSPSGAQVTSTCGIPYSQMSSGTWKIIVSGQQIAVQRSITLTVGIPQTTTVIATPTIILGVTSTPRAQTVVTTVLQTQTLILVPSTVTAACNGATRTVTNFQPGQTVTLTSTVIRTQTDAQKTSYWQTTVTSTASCHYPSTKRDLEQREEATAQKIAAVTITVTETTFTVTSTIVTTIPATTSTEAIFRTVTATVTPAASTVCSDGNAPGATVTIVRGNPTQVTQTNIAYSTTHITGIVWVGQTQFTTLTNSASATACWRNGGWFGF</sequence>
<comment type="caution">
    <text evidence="2">The sequence shown here is derived from an EMBL/GenBank/DDBJ whole genome shotgun (WGS) entry which is preliminary data.</text>
</comment>
<gene>
    <name evidence="2" type="ORF">NKR23_g7708</name>
</gene>
<name>A0AA38RKR7_9PEZI</name>
<keyword evidence="3" id="KW-1185">Reference proteome</keyword>
<evidence type="ECO:0000313" key="3">
    <source>
        <dbReference type="Proteomes" id="UP001174694"/>
    </source>
</evidence>
<evidence type="ECO:0000313" key="2">
    <source>
        <dbReference type="EMBL" id="KAJ9141739.1"/>
    </source>
</evidence>
<dbReference type="AlphaFoldDB" id="A0AA38RKR7"/>
<reference evidence="2" key="1">
    <citation type="submission" date="2022-07" db="EMBL/GenBank/DDBJ databases">
        <title>Fungi with potential for degradation of polypropylene.</title>
        <authorList>
            <person name="Gostincar C."/>
        </authorList>
    </citation>
    <scope>NUCLEOTIDE SEQUENCE</scope>
    <source>
        <strain evidence="2">EXF-13308</strain>
    </source>
</reference>
<evidence type="ECO:0000256" key="1">
    <source>
        <dbReference type="SAM" id="SignalP"/>
    </source>
</evidence>
<feature type="chain" id="PRO_5041440615" evidence="1">
    <location>
        <begin position="24"/>
        <end position="347"/>
    </location>
</feature>
<protein>
    <submittedName>
        <fullName evidence="2">Uncharacterized protein</fullName>
    </submittedName>
</protein>
<feature type="signal peptide" evidence="1">
    <location>
        <begin position="1"/>
        <end position="23"/>
    </location>
</feature>
<dbReference type="Proteomes" id="UP001174694">
    <property type="component" value="Unassembled WGS sequence"/>
</dbReference>
<keyword evidence="1" id="KW-0732">Signal</keyword>
<accession>A0AA38RKR7</accession>
<organism evidence="2 3">
    <name type="scientific">Pleurostoma richardsiae</name>
    <dbReference type="NCBI Taxonomy" id="41990"/>
    <lineage>
        <taxon>Eukaryota</taxon>
        <taxon>Fungi</taxon>
        <taxon>Dikarya</taxon>
        <taxon>Ascomycota</taxon>
        <taxon>Pezizomycotina</taxon>
        <taxon>Sordariomycetes</taxon>
        <taxon>Sordariomycetidae</taxon>
        <taxon>Calosphaeriales</taxon>
        <taxon>Pleurostomataceae</taxon>
        <taxon>Pleurostoma</taxon>
    </lineage>
</organism>
<dbReference type="EMBL" id="JANBVO010000025">
    <property type="protein sequence ID" value="KAJ9141739.1"/>
    <property type="molecule type" value="Genomic_DNA"/>
</dbReference>
<proteinExistence type="predicted"/>